<evidence type="ECO:0000313" key="2">
    <source>
        <dbReference type="EMBL" id="KAK7808888.1"/>
    </source>
</evidence>
<sequence>FRPRLHPEPIGDLIWASSLKASARPQDGAPTPDSGVEAGGGAAGRCVTSVVRWRRRSHGGRRRRQRRHGRLRWEAAVSGSHAPGPAPATGTERRAAPAPGCGLWASSAELPGKSDLKVRTSPQGKPAKAFLLEPSPVGTDTIAAGEFAHPGRRSGASHSYLLARSTLGRSSPWESLLWSVFHLPSWSGPPIPTLLGPTFQHWLGAFGFPVASLSTPTPQVVGGRKR</sequence>
<gene>
    <name evidence="2" type="ORF">U0070_018810</name>
</gene>
<feature type="compositionally biased region" description="Basic residues" evidence="1">
    <location>
        <begin position="52"/>
        <end position="70"/>
    </location>
</feature>
<protein>
    <submittedName>
        <fullName evidence="2">Uncharacterized protein</fullName>
    </submittedName>
</protein>
<accession>A0AAW0I455</accession>
<feature type="region of interest" description="Disordered" evidence="1">
    <location>
        <begin position="17"/>
        <end position="103"/>
    </location>
</feature>
<name>A0AAW0I455_MYOGA</name>
<dbReference type="EMBL" id="JBBHLL010000228">
    <property type="protein sequence ID" value="KAK7808888.1"/>
    <property type="molecule type" value="Genomic_DNA"/>
</dbReference>
<comment type="caution">
    <text evidence="2">The sequence shown here is derived from an EMBL/GenBank/DDBJ whole genome shotgun (WGS) entry which is preliminary data.</text>
</comment>
<dbReference type="Proteomes" id="UP001488838">
    <property type="component" value="Unassembled WGS sequence"/>
</dbReference>
<evidence type="ECO:0000256" key="1">
    <source>
        <dbReference type="SAM" id="MobiDB-lite"/>
    </source>
</evidence>
<reference evidence="2 3" key="1">
    <citation type="journal article" date="2023" name="bioRxiv">
        <title>Conserved and derived expression patterns and positive selection on dental genes reveal complex evolutionary context of ever-growing rodent molars.</title>
        <authorList>
            <person name="Calamari Z.T."/>
            <person name="Song A."/>
            <person name="Cohen E."/>
            <person name="Akter M."/>
            <person name="Roy R.D."/>
            <person name="Hallikas O."/>
            <person name="Christensen M.M."/>
            <person name="Li P."/>
            <person name="Marangoni P."/>
            <person name="Jernvall J."/>
            <person name="Klein O.D."/>
        </authorList>
    </citation>
    <scope>NUCLEOTIDE SEQUENCE [LARGE SCALE GENOMIC DNA]</scope>
    <source>
        <strain evidence="2">V071</strain>
    </source>
</reference>
<evidence type="ECO:0000313" key="3">
    <source>
        <dbReference type="Proteomes" id="UP001488838"/>
    </source>
</evidence>
<organism evidence="2 3">
    <name type="scientific">Myodes glareolus</name>
    <name type="common">Bank vole</name>
    <name type="synonym">Clethrionomys glareolus</name>
    <dbReference type="NCBI Taxonomy" id="447135"/>
    <lineage>
        <taxon>Eukaryota</taxon>
        <taxon>Metazoa</taxon>
        <taxon>Chordata</taxon>
        <taxon>Craniata</taxon>
        <taxon>Vertebrata</taxon>
        <taxon>Euteleostomi</taxon>
        <taxon>Mammalia</taxon>
        <taxon>Eutheria</taxon>
        <taxon>Euarchontoglires</taxon>
        <taxon>Glires</taxon>
        <taxon>Rodentia</taxon>
        <taxon>Myomorpha</taxon>
        <taxon>Muroidea</taxon>
        <taxon>Cricetidae</taxon>
        <taxon>Arvicolinae</taxon>
        <taxon>Myodes</taxon>
    </lineage>
</organism>
<keyword evidence="3" id="KW-1185">Reference proteome</keyword>
<feature type="non-terminal residue" evidence="2">
    <location>
        <position position="1"/>
    </location>
</feature>
<dbReference type="AlphaFoldDB" id="A0AAW0I455"/>
<proteinExistence type="predicted"/>